<dbReference type="Proteomes" id="UP000193450">
    <property type="component" value="Chromosome"/>
</dbReference>
<keyword evidence="8" id="KW-1185">Reference proteome</keyword>
<keyword evidence="2 5" id="KW-0812">Transmembrane</keyword>
<evidence type="ECO:0000256" key="1">
    <source>
        <dbReference type="ARBA" id="ARBA00004141"/>
    </source>
</evidence>
<comment type="subcellular location">
    <subcellularLocation>
        <location evidence="1">Membrane</location>
        <topology evidence="1">Multi-pass membrane protein</topology>
    </subcellularLocation>
</comment>
<evidence type="ECO:0000259" key="6">
    <source>
        <dbReference type="Pfam" id="PF07298"/>
    </source>
</evidence>
<feature type="domain" description="NnrU" evidence="6">
    <location>
        <begin position="3"/>
        <end position="180"/>
    </location>
</feature>
<gene>
    <name evidence="7" type="ORF">BST96_16755</name>
</gene>
<organism evidence="7 8">
    <name type="scientific">Oceanicoccus sagamiensis</name>
    <dbReference type="NCBI Taxonomy" id="716816"/>
    <lineage>
        <taxon>Bacteria</taxon>
        <taxon>Pseudomonadati</taxon>
        <taxon>Pseudomonadota</taxon>
        <taxon>Gammaproteobacteria</taxon>
        <taxon>Cellvibrionales</taxon>
        <taxon>Spongiibacteraceae</taxon>
        <taxon>Oceanicoccus</taxon>
    </lineage>
</organism>
<dbReference type="EMBL" id="CP019343">
    <property type="protein sequence ID" value="ARN75609.1"/>
    <property type="molecule type" value="Genomic_DNA"/>
</dbReference>
<feature type="transmembrane region" description="Helical" evidence="5">
    <location>
        <begin position="35"/>
        <end position="52"/>
    </location>
</feature>
<dbReference type="OrthoDB" id="5293641at2"/>
<dbReference type="AlphaFoldDB" id="A0A1X9NJF9"/>
<dbReference type="KEGG" id="osg:BST96_16755"/>
<feature type="transmembrane region" description="Helical" evidence="5">
    <location>
        <begin position="158"/>
        <end position="178"/>
    </location>
</feature>
<feature type="transmembrane region" description="Helical" evidence="5">
    <location>
        <begin position="114"/>
        <end position="138"/>
    </location>
</feature>
<dbReference type="InterPro" id="IPR009915">
    <property type="entry name" value="NnrU_dom"/>
</dbReference>
<accession>A0A1X9NJF9</accession>
<dbReference type="STRING" id="716816.BST96_16755"/>
<protein>
    <recommendedName>
        <fullName evidence="6">NnrU domain-containing protein</fullName>
    </recommendedName>
</protein>
<evidence type="ECO:0000256" key="5">
    <source>
        <dbReference type="SAM" id="Phobius"/>
    </source>
</evidence>
<dbReference type="RefSeq" id="WP_085759795.1">
    <property type="nucleotide sequence ID" value="NZ_CP019343.1"/>
</dbReference>
<evidence type="ECO:0000256" key="3">
    <source>
        <dbReference type="ARBA" id="ARBA00022989"/>
    </source>
</evidence>
<sequence>MTLLIVGLIIFFGMHLLPNIGDSRAKFIDRFGEKLYMPVYAVVSLVGMVMAVRGRNSAEFVTVWTPPAWGVHVSMLLMLVSIVLFAAMFLPTNIKRKVHHPMLGFVGAWGLAHLFSNGDMASLIFFGGFFVFSVFKTISLTRRKPPEPYAPVAVTKDIVVLILAAIVYAALLFAHPYVSGGYALLT</sequence>
<evidence type="ECO:0000256" key="2">
    <source>
        <dbReference type="ARBA" id="ARBA00022692"/>
    </source>
</evidence>
<dbReference type="Pfam" id="PF07298">
    <property type="entry name" value="NnrU"/>
    <property type="match status" value="1"/>
</dbReference>
<feature type="transmembrane region" description="Helical" evidence="5">
    <location>
        <begin position="73"/>
        <end position="94"/>
    </location>
</feature>
<name>A0A1X9NJF9_9GAMM</name>
<evidence type="ECO:0000313" key="8">
    <source>
        <dbReference type="Proteomes" id="UP000193450"/>
    </source>
</evidence>
<keyword evidence="4 5" id="KW-0472">Membrane</keyword>
<evidence type="ECO:0000313" key="7">
    <source>
        <dbReference type="EMBL" id="ARN75609.1"/>
    </source>
</evidence>
<proteinExistence type="predicted"/>
<dbReference type="GO" id="GO:0016020">
    <property type="term" value="C:membrane"/>
    <property type="evidence" value="ECO:0007669"/>
    <property type="project" value="UniProtKB-SubCell"/>
</dbReference>
<evidence type="ECO:0000256" key="4">
    <source>
        <dbReference type="ARBA" id="ARBA00023136"/>
    </source>
</evidence>
<reference evidence="7 8" key="1">
    <citation type="submission" date="2016-11" db="EMBL/GenBank/DDBJ databases">
        <title>Trade-off between light-utilization and light-protection in marine flavobacteria.</title>
        <authorList>
            <person name="Kumagai Y."/>
        </authorList>
    </citation>
    <scope>NUCLEOTIDE SEQUENCE [LARGE SCALE GENOMIC DNA]</scope>
    <source>
        <strain evidence="7 8">NBRC 107125</strain>
    </source>
</reference>
<keyword evidence="3 5" id="KW-1133">Transmembrane helix</keyword>